<accession>A0A6I6D134</accession>
<dbReference type="Pfam" id="PF13614">
    <property type="entry name" value="AAA_31"/>
    <property type="match status" value="1"/>
</dbReference>
<name>A0A6I6D134_9GAMM</name>
<dbReference type="PANTHER" id="PTHR13696:SF52">
    <property type="entry name" value="PARA FAMILY PROTEIN CT_582"/>
    <property type="match status" value="1"/>
</dbReference>
<dbReference type="InterPro" id="IPR050678">
    <property type="entry name" value="DNA_Partitioning_ATPase"/>
</dbReference>
<dbReference type="KEGG" id="ghl:GM160_11110"/>
<evidence type="ECO:0000259" key="1">
    <source>
        <dbReference type="Pfam" id="PF13614"/>
    </source>
</evidence>
<proteinExistence type="predicted"/>
<gene>
    <name evidence="2" type="ORF">GM160_11110</name>
</gene>
<evidence type="ECO:0000313" key="3">
    <source>
        <dbReference type="Proteomes" id="UP000427716"/>
    </source>
</evidence>
<dbReference type="PANTHER" id="PTHR13696">
    <property type="entry name" value="P-LOOP CONTAINING NUCLEOSIDE TRIPHOSPHATE HYDROLASE"/>
    <property type="match status" value="1"/>
</dbReference>
<keyword evidence="3" id="KW-1185">Reference proteome</keyword>
<protein>
    <submittedName>
        <fullName evidence="2">AAA family ATPase</fullName>
    </submittedName>
</protein>
<dbReference type="InterPro" id="IPR027417">
    <property type="entry name" value="P-loop_NTPase"/>
</dbReference>
<dbReference type="Gene3D" id="3.40.50.300">
    <property type="entry name" value="P-loop containing nucleotide triphosphate hydrolases"/>
    <property type="match status" value="1"/>
</dbReference>
<dbReference type="AlphaFoldDB" id="A0A6I6D134"/>
<dbReference type="Proteomes" id="UP000427716">
    <property type="component" value="Chromosome"/>
</dbReference>
<dbReference type="InterPro" id="IPR025669">
    <property type="entry name" value="AAA_dom"/>
</dbReference>
<dbReference type="SUPFAM" id="SSF52540">
    <property type="entry name" value="P-loop containing nucleoside triphosphate hydrolases"/>
    <property type="match status" value="1"/>
</dbReference>
<feature type="domain" description="AAA" evidence="1">
    <location>
        <begin position="17"/>
        <end position="172"/>
    </location>
</feature>
<sequence>MLGWTFNRGRSRRGMAQTVALYSVKGGVGKTAAAVNLAALSAAAGRRVLVWDLDPQSAASWYLQSEVGAERSVKKLLKPKGLAASVRPTIHNHLWVLPALPGQQAIEHHLADKKDAGYRLAKLIDPLAEQFEEIWIDAPPGLSLLADNVLRAADMVLVPMVPTHLSERTWFQLKRHLDERHIHPERLRAFLSLVDRRRRMHREFAERHRHDIPELLDSEIPYASVVEQMGEDQQPSVYREPRHPANQAYRALWDEIDSLFA</sequence>
<evidence type="ECO:0000313" key="2">
    <source>
        <dbReference type="EMBL" id="QGT79380.1"/>
    </source>
</evidence>
<organism evidence="2 3">
    <name type="scientific">Guyparkeria halophila</name>
    <dbReference type="NCBI Taxonomy" id="47960"/>
    <lineage>
        <taxon>Bacteria</taxon>
        <taxon>Pseudomonadati</taxon>
        <taxon>Pseudomonadota</taxon>
        <taxon>Gammaproteobacteria</taxon>
        <taxon>Chromatiales</taxon>
        <taxon>Thioalkalibacteraceae</taxon>
        <taxon>Guyparkeria</taxon>
    </lineage>
</organism>
<dbReference type="CDD" id="cd02042">
    <property type="entry name" value="ParAB_family"/>
    <property type="match status" value="1"/>
</dbReference>
<dbReference type="EMBL" id="CP046415">
    <property type="protein sequence ID" value="QGT79380.1"/>
    <property type="molecule type" value="Genomic_DNA"/>
</dbReference>
<reference evidence="2 3" key="1">
    <citation type="submission" date="2019-11" db="EMBL/GenBank/DDBJ databases">
        <authorList>
            <person name="Zhang J."/>
            <person name="Sun C."/>
        </authorList>
    </citation>
    <scope>NUCLEOTIDE SEQUENCE [LARGE SCALE GENOMIC DNA]</scope>
    <source>
        <strain evidence="3">sp2</strain>
    </source>
</reference>